<name>X0Y3R1_9ZZZZ</name>
<dbReference type="SUPFAM" id="SSF50475">
    <property type="entry name" value="FMN-binding split barrel"/>
    <property type="match status" value="1"/>
</dbReference>
<feature type="non-terminal residue" evidence="1">
    <location>
        <position position="60"/>
    </location>
</feature>
<comment type="caution">
    <text evidence="1">The sequence shown here is derived from an EMBL/GenBank/DDBJ whole genome shotgun (WGS) entry which is preliminary data.</text>
</comment>
<sequence>DSKYITIAMSNDNEPYLATLSHGYNAEEKCIYFHCAKEGKKIDILNENDVVWGQALIDRG</sequence>
<organism evidence="1">
    <name type="scientific">marine sediment metagenome</name>
    <dbReference type="NCBI Taxonomy" id="412755"/>
    <lineage>
        <taxon>unclassified sequences</taxon>
        <taxon>metagenomes</taxon>
        <taxon>ecological metagenomes</taxon>
    </lineage>
</organism>
<proteinExistence type="predicted"/>
<dbReference type="Gene3D" id="2.30.110.10">
    <property type="entry name" value="Electron Transport, Fmn-binding Protein, Chain A"/>
    <property type="match status" value="1"/>
</dbReference>
<protein>
    <recommendedName>
        <fullName evidence="2">Pyridoxamine 5'-phosphate oxidase putative domain-containing protein</fullName>
    </recommendedName>
</protein>
<gene>
    <name evidence="1" type="ORF">S01H1_85895</name>
</gene>
<accession>X0Y3R1</accession>
<reference evidence="1" key="1">
    <citation type="journal article" date="2014" name="Front. Microbiol.">
        <title>High frequency of phylogenetically diverse reductive dehalogenase-homologous genes in deep subseafloor sedimentary metagenomes.</title>
        <authorList>
            <person name="Kawai M."/>
            <person name="Futagami T."/>
            <person name="Toyoda A."/>
            <person name="Takaki Y."/>
            <person name="Nishi S."/>
            <person name="Hori S."/>
            <person name="Arai W."/>
            <person name="Tsubouchi T."/>
            <person name="Morono Y."/>
            <person name="Uchiyama I."/>
            <person name="Ito T."/>
            <person name="Fujiyama A."/>
            <person name="Inagaki F."/>
            <person name="Takami H."/>
        </authorList>
    </citation>
    <scope>NUCLEOTIDE SEQUENCE</scope>
    <source>
        <strain evidence="1">Expedition CK06-06</strain>
    </source>
</reference>
<dbReference type="EMBL" id="BARS01059194">
    <property type="protein sequence ID" value="GAG43343.1"/>
    <property type="molecule type" value="Genomic_DNA"/>
</dbReference>
<evidence type="ECO:0000313" key="1">
    <source>
        <dbReference type="EMBL" id="GAG43343.1"/>
    </source>
</evidence>
<evidence type="ECO:0008006" key="2">
    <source>
        <dbReference type="Google" id="ProtNLM"/>
    </source>
</evidence>
<dbReference type="AlphaFoldDB" id="X0Y3R1"/>
<feature type="non-terminal residue" evidence="1">
    <location>
        <position position="1"/>
    </location>
</feature>
<dbReference type="InterPro" id="IPR012349">
    <property type="entry name" value="Split_barrel_FMN-bd"/>
</dbReference>